<protein>
    <submittedName>
        <fullName evidence="4">Phage major capsid protein</fullName>
    </submittedName>
</protein>
<dbReference type="SUPFAM" id="SSF56563">
    <property type="entry name" value="Major capsid protein gp5"/>
    <property type="match status" value="1"/>
</dbReference>
<dbReference type="NCBIfam" id="TIGR01554">
    <property type="entry name" value="major_cap_HK97"/>
    <property type="match status" value="1"/>
</dbReference>
<dbReference type="InterPro" id="IPR054612">
    <property type="entry name" value="Phage_capsid-like_C"/>
</dbReference>
<organism evidence="4 5">
    <name type="scientific">Limosilactobacillus reuteri</name>
    <name type="common">Lactobacillus reuteri</name>
    <dbReference type="NCBI Taxonomy" id="1598"/>
    <lineage>
        <taxon>Bacteria</taxon>
        <taxon>Bacillati</taxon>
        <taxon>Bacillota</taxon>
        <taxon>Bacilli</taxon>
        <taxon>Lactobacillales</taxon>
        <taxon>Lactobacillaceae</taxon>
        <taxon>Limosilactobacillus</taxon>
    </lineage>
</organism>
<name>A0ABD6Y5M4_LIMRT</name>
<feature type="coiled-coil region" evidence="2">
    <location>
        <begin position="41"/>
        <end position="75"/>
    </location>
</feature>
<accession>A0ABD6Y5M4</accession>
<dbReference type="Proteomes" id="UP000245735">
    <property type="component" value="Unassembled WGS sequence"/>
</dbReference>
<dbReference type="Pfam" id="PF05065">
    <property type="entry name" value="Phage_capsid"/>
    <property type="match status" value="1"/>
</dbReference>
<evidence type="ECO:0000313" key="4">
    <source>
        <dbReference type="EMBL" id="PWT37115.1"/>
    </source>
</evidence>
<dbReference type="AlphaFoldDB" id="A0ABD6Y5M4"/>
<evidence type="ECO:0000259" key="3">
    <source>
        <dbReference type="Pfam" id="PF05065"/>
    </source>
</evidence>
<feature type="domain" description="Phage capsid-like C-terminal" evidence="3">
    <location>
        <begin position="110"/>
        <end position="370"/>
    </location>
</feature>
<evidence type="ECO:0000313" key="5">
    <source>
        <dbReference type="Proteomes" id="UP000245735"/>
    </source>
</evidence>
<comment type="subcellular location">
    <subcellularLocation>
        <location evidence="1">Virion</location>
    </subcellularLocation>
</comment>
<proteinExistence type="predicted"/>
<evidence type="ECO:0000256" key="1">
    <source>
        <dbReference type="ARBA" id="ARBA00004328"/>
    </source>
</evidence>
<dbReference type="EMBL" id="QGHV01000039">
    <property type="protein sequence ID" value="PWT37115.1"/>
    <property type="molecule type" value="Genomic_DNA"/>
</dbReference>
<evidence type="ECO:0000256" key="2">
    <source>
        <dbReference type="SAM" id="Coils"/>
    </source>
</evidence>
<sequence>MTIMNINQLNDAWIAKGQEVSDLNNKLNAAVLDDNFTKDKFAELKEQRDNAKIQRDAIKDQLDEARAQKVKAMKSEDKKPLNKKEMDIKNQFVKDFKNMVTSGTAGTGNGGLTIPNDIQYTINQLVRQFATLQNLVNVESVSTTSGSRVYEKISAIRPMTDLDDESAAIPDMDDPELTLIKYAIHRYAAIQTVTNSLLKDSVENILSWLSQWVAKKVTVTRNSKIIEAMGKPAKKPSIANFDDIKDLENNTLDPALMSSASFVTNQSGYNVLSKVKDAEGRYMLQRDVTQPDVYRLDGKTITVVADKWLPDISSGVHPLYFGDLKQGITLYDREHMSLLSTNVGAGAFEHDLYKVRVIDRFDVQVIDDGAWATASFKTVANQQATTPESSGRTA</sequence>
<dbReference type="InterPro" id="IPR024455">
    <property type="entry name" value="Phage_capsid"/>
</dbReference>
<comment type="caution">
    <text evidence="4">The sequence shown here is derived from an EMBL/GenBank/DDBJ whole genome shotgun (WGS) entry which is preliminary data.</text>
</comment>
<reference evidence="5" key="1">
    <citation type="journal article" date="2018" name="Front. Microbiol.">
        <title>Comparative Genomics of the Herbivore Gut Symbiont Lactobacillus reuteri Reveals Genetic Diversity and Lifestyle Adaptation.</title>
        <authorList>
            <person name="Zhao J."/>
        </authorList>
    </citation>
    <scope>NUCLEOTIDE SEQUENCE [LARGE SCALE GENOMIC DNA]</scope>
    <source>
        <strain evidence="5">LR9</strain>
    </source>
</reference>
<keyword evidence="2" id="KW-0175">Coiled coil</keyword>
<gene>
    <name evidence="4" type="ORF">DKZ35_06890</name>
</gene>